<dbReference type="Pfam" id="PF01734">
    <property type="entry name" value="Patatin"/>
    <property type="match status" value="1"/>
</dbReference>
<evidence type="ECO:0000256" key="1">
    <source>
        <dbReference type="ARBA" id="ARBA00022801"/>
    </source>
</evidence>
<dbReference type="Proteomes" id="UP000617951">
    <property type="component" value="Unassembled WGS sequence"/>
</dbReference>
<comment type="caution">
    <text evidence="6">The sequence shown here is derived from an EMBL/GenBank/DDBJ whole genome shotgun (WGS) entry which is preliminary data.</text>
</comment>
<evidence type="ECO:0000256" key="2">
    <source>
        <dbReference type="ARBA" id="ARBA00022963"/>
    </source>
</evidence>
<reference evidence="6" key="1">
    <citation type="submission" date="2020-08" db="EMBL/GenBank/DDBJ databases">
        <title>Genome public.</title>
        <authorList>
            <person name="Liu C."/>
            <person name="Sun Q."/>
        </authorList>
    </citation>
    <scope>NUCLEOTIDE SEQUENCE</scope>
    <source>
        <strain evidence="6">NSJ-63</strain>
    </source>
</reference>
<accession>A0A926DHQ5</accession>
<feature type="short sequence motif" description="DGA/G" evidence="4">
    <location>
        <begin position="154"/>
        <end position="156"/>
    </location>
</feature>
<evidence type="ECO:0000313" key="6">
    <source>
        <dbReference type="EMBL" id="MBC8537984.1"/>
    </source>
</evidence>
<dbReference type="PANTHER" id="PTHR14226">
    <property type="entry name" value="NEUROPATHY TARGET ESTERASE/SWISS CHEESE D.MELANOGASTER"/>
    <property type="match status" value="1"/>
</dbReference>
<evidence type="ECO:0000256" key="4">
    <source>
        <dbReference type="PROSITE-ProRule" id="PRU01161"/>
    </source>
</evidence>
<proteinExistence type="predicted"/>
<dbReference type="PANTHER" id="PTHR14226:SF76">
    <property type="entry name" value="NTE FAMILY PROTEIN RSSA"/>
    <property type="match status" value="1"/>
</dbReference>
<dbReference type="InterPro" id="IPR050301">
    <property type="entry name" value="NTE"/>
</dbReference>
<sequence>MSGRKKLGLALGAGASRGFAHIGILQVLEENGIPVDVVTGCSMGALIGGLYVSGTNLHILEKYAAKFDMKKYFDISIKNGGFLKGRKIEELLRLLTKNIGMGQTRIPYACVAVDICTGEVKTFTEGVLYKAIRASISMPGIFTPYEIDGHIYIDGGVLERMPMQAARELGADVVVAVDVSYRGQRQTPPRNLIETLRWTLSISDWYIARHKEHQADVLVTPDVYEIDPFSSKQAALCIQRGREAIREKIPEIQRLLAE</sequence>
<dbReference type="EMBL" id="JACRSS010000001">
    <property type="protein sequence ID" value="MBC8537984.1"/>
    <property type="molecule type" value="Genomic_DNA"/>
</dbReference>
<gene>
    <name evidence="6" type="ORF">H8693_03410</name>
</gene>
<protein>
    <submittedName>
        <fullName evidence="6">Patatin-like phospholipase family protein</fullName>
    </submittedName>
</protein>
<evidence type="ECO:0000313" key="7">
    <source>
        <dbReference type="Proteomes" id="UP000617951"/>
    </source>
</evidence>
<keyword evidence="1 4" id="KW-0378">Hydrolase</keyword>
<dbReference type="InterPro" id="IPR016035">
    <property type="entry name" value="Acyl_Trfase/lysoPLipase"/>
</dbReference>
<keyword evidence="3 4" id="KW-0443">Lipid metabolism</keyword>
<dbReference type="AlphaFoldDB" id="A0A926DHQ5"/>
<dbReference type="RefSeq" id="WP_178619007.1">
    <property type="nucleotide sequence ID" value="NZ_JACRSS010000001.1"/>
</dbReference>
<feature type="active site" description="Nucleophile" evidence="4">
    <location>
        <position position="42"/>
    </location>
</feature>
<dbReference type="PROSITE" id="PS51635">
    <property type="entry name" value="PNPLA"/>
    <property type="match status" value="1"/>
</dbReference>
<keyword evidence="2 4" id="KW-0442">Lipid degradation</keyword>
<evidence type="ECO:0000256" key="3">
    <source>
        <dbReference type="ARBA" id="ARBA00023098"/>
    </source>
</evidence>
<feature type="active site" description="Proton acceptor" evidence="4">
    <location>
        <position position="154"/>
    </location>
</feature>
<keyword evidence="7" id="KW-1185">Reference proteome</keyword>
<feature type="domain" description="PNPLA" evidence="5">
    <location>
        <begin position="9"/>
        <end position="167"/>
    </location>
</feature>
<dbReference type="GO" id="GO:0016042">
    <property type="term" value="P:lipid catabolic process"/>
    <property type="evidence" value="ECO:0007669"/>
    <property type="project" value="UniProtKB-UniRule"/>
</dbReference>
<feature type="short sequence motif" description="GXSXG" evidence="4">
    <location>
        <begin position="40"/>
        <end position="44"/>
    </location>
</feature>
<dbReference type="InterPro" id="IPR002641">
    <property type="entry name" value="PNPLA_dom"/>
</dbReference>
<comment type="caution">
    <text evidence="4">Lacks conserved residue(s) required for the propagation of feature annotation.</text>
</comment>
<dbReference type="Gene3D" id="3.40.1090.10">
    <property type="entry name" value="Cytosolic phospholipase A2 catalytic domain"/>
    <property type="match status" value="2"/>
</dbReference>
<organism evidence="6 7">
    <name type="scientific">Guopingia tenuis</name>
    <dbReference type="NCBI Taxonomy" id="2763656"/>
    <lineage>
        <taxon>Bacteria</taxon>
        <taxon>Bacillati</taxon>
        <taxon>Bacillota</taxon>
        <taxon>Clostridia</taxon>
        <taxon>Christensenellales</taxon>
        <taxon>Christensenellaceae</taxon>
        <taxon>Guopingia</taxon>
    </lineage>
</organism>
<dbReference type="GO" id="GO:0016787">
    <property type="term" value="F:hydrolase activity"/>
    <property type="evidence" value="ECO:0007669"/>
    <property type="project" value="UniProtKB-UniRule"/>
</dbReference>
<evidence type="ECO:0000259" key="5">
    <source>
        <dbReference type="PROSITE" id="PS51635"/>
    </source>
</evidence>
<dbReference type="SUPFAM" id="SSF52151">
    <property type="entry name" value="FabD/lysophospholipase-like"/>
    <property type="match status" value="1"/>
</dbReference>
<name>A0A926DHQ5_9FIRM</name>